<accession>A0A6A5C0U4</accession>
<dbReference type="OrthoDB" id="10476835at2759"/>
<organism evidence="1 2">
    <name type="scientific">Naegleria fowleri</name>
    <name type="common">Brain eating amoeba</name>
    <dbReference type="NCBI Taxonomy" id="5763"/>
    <lineage>
        <taxon>Eukaryota</taxon>
        <taxon>Discoba</taxon>
        <taxon>Heterolobosea</taxon>
        <taxon>Tetramitia</taxon>
        <taxon>Eutetramitia</taxon>
        <taxon>Vahlkampfiidae</taxon>
        <taxon>Naegleria</taxon>
    </lineage>
</organism>
<dbReference type="AlphaFoldDB" id="A0A6A5C0U4"/>
<dbReference type="EMBL" id="VFQX01000004">
    <property type="protein sequence ID" value="KAF0984063.1"/>
    <property type="molecule type" value="Genomic_DNA"/>
</dbReference>
<sequence>MTNAILEKVSKLALRERFVMTENNNIISSVEASTHDLVLYPKYCGSSRFQSKEALEFVNKGKKIIFLLYRYGNKNDSLQLGSEFSNCAKFEFFTSSLDKIQLVENDKTEGEYFWLCVKSDK</sequence>
<evidence type="ECO:0000313" key="1">
    <source>
        <dbReference type="EMBL" id="KAF0984063.1"/>
    </source>
</evidence>
<dbReference type="Proteomes" id="UP000444721">
    <property type="component" value="Unassembled WGS sequence"/>
</dbReference>
<gene>
    <name evidence="1" type="ORF">FDP41_007978</name>
</gene>
<evidence type="ECO:0000313" key="2">
    <source>
        <dbReference type="Proteomes" id="UP000444721"/>
    </source>
</evidence>
<dbReference type="GeneID" id="68115196"/>
<keyword evidence="2" id="KW-1185">Reference proteome</keyword>
<proteinExistence type="predicted"/>
<dbReference type="VEuPathDB" id="AmoebaDB:NfTy_004460"/>
<comment type="caution">
    <text evidence="1">The sequence shown here is derived from an EMBL/GenBank/DDBJ whole genome shotgun (WGS) entry which is preliminary data.</text>
</comment>
<protein>
    <submittedName>
        <fullName evidence="1">Uncharacterized protein</fullName>
    </submittedName>
</protein>
<dbReference type="RefSeq" id="XP_044568776.1">
    <property type="nucleotide sequence ID" value="XM_044711781.1"/>
</dbReference>
<dbReference type="VEuPathDB" id="AmoebaDB:FDP41_007978"/>
<name>A0A6A5C0U4_NAEFO</name>
<reference evidence="1 2" key="1">
    <citation type="journal article" date="2019" name="Sci. Rep.">
        <title>Nanopore sequencing improves the draft genome of the human pathogenic amoeba Naegleria fowleri.</title>
        <authorList>
            <person name="Liechti N."/>
            <person name="Schurch N."/>
            <person name="Bruggmann R."/>
            <person name="Wittwer M."/>
        </authorList>
    </citation>
    <scope>NUCLEOTIDE SEQUENCE [LARGE SCALE GENOMIC DNA]</scope>
    <source>
        <strain evidence="1 2">ATCC 30894</strain>
    </source>
</reference>